<gene>
    <name evidence="1" type="ORF">O6H91_17G019500</name>
</gene>
<evidence type="ECO:0000313" key="2">
    <source>
        <dbReference type="Proteomes" id="UP001162992"/>
    </source>
</evidence>
<organism evidence="1 2">
    <name type="scientific">Diphasiastrum complanatum</name>
    <name type="common">Issler's clubmoss</name>
    <name type="synonym">Lycopodium complanatum</name>
    <dbReference type="NCBI Taxonomy" id="34168"/>
    <lineage>
        <taxon>Eukaryota</taxon>
        <taxon>Viridiplantae</taxon>
        <taxon>Streptophyta</taxon>
        <taxon>Embryophyta</taxon>
        <taxon>Tracheophyta</taxon>
        <taxon>Lycopodiopsida</taxon>
        <taxon>Lycopodiales</taxon>
        <taxon>Lycopodiaceae</taxon>
        <taxon>Lycopodioideae</taxon>
        <taxon>Diphasiastrum</taxon>
    </lineage>
</organism>
<protein>
    <submittedName>
        <fullName evidence="1">Uncharacterized protein</fullName>
    </submittedName>
</protein>
<dbReference type="EMBL" id="CM055108">
    <property type="protein sequence ID" value="KAJ7524751.1"/>
    <property type="molecule type" value="Genomic_DNA"/>
</dbReference>
<comment type="caution">
    <text evidence="1">The sequence shown here is derived from an EMBL/GenBank/DDBJ whole genome shotgun (WGS) entry which is preliminary data.</text>
</comment>
<dbReference type="Proteomes" id="UP001162992">
    <property type="component" value="Chromosome 17"/>
</dbReference>
<reference evidence="2" key="1">
    <citation type="journal article" date="2024" name="Proc. Natl. Acad. Sci. U.S.A.">
        <title>Extraordinary preservation of gene collinearity over three hundred million years revealed in homosporous lycophytes.</title>
        <authorList>
            <person name="Li C."/>
            <person name="Wickell D."/>
            <person name="Kuo L.Y."/>
            <person name="Chen X."/>
            <person name="Nie B."/>
            <person name="Liao X."/>
            <person name="Peng D."/>
            <person name="Ji J."/>
            <person name="Jenkins J."/>
            <person name="Williams M."/>
            <person name="Shu S."/>
            <person name="Plott C."/>
            <person name="Barry K."/>
            <person name="Rajasekar S."/>
            <person name="Grimwood J."/>
            <person name="Han X."/>
            <person name="Sun S."/>
            <person name="Hou Z."/>
            <person name="He W."/>
            <person name="Dai G."/>
            <person name="Sun C."/>
            <person name="Schmutz J."/>
            <person name="Leebens-Mack J.H."/>
            <person name="Li F.W."/>
            <person name="Wang L."/>
        </authorList>
    </citation>
    <scope>NUCLEOTIDE SEQUENCE [LARGE SCALE GENOMIC DNA]</scope>
    <source>
        <strain evidence="2">cv. PW_Plant_1</strain>
    </source>
</reference>
<accession>A0ACC2B4R3</accession>
<sequence length="1057" mass="118825">MTTEDFREFLFCSRRRAMEDDGASQEEAMANPLLECVREALPRAIQAVESAAKALPQEEDFHFYSNFSEFKLPIDSIRAQVERILKELGSSAHLRSQPSDWPNDNEEAYEWLVGVQDDFLEKIDIALDEVQVEKDGDKRGIPWELDYGKTKGSKRRRDGRKEGEGTGRKDVKIAQKERKSKERLPVPFHVKHISRPQDRFDVMVDNSNTPFKHSPSSANVQYPSDVLKADVSWESNTDGTDSAVRVLELHSRKLGLRCGEALHPPKDTLHNVQVLENSLDNIEPQRPRSLRETPYTFINLLSALQDMAAKLQACEEIAVDLENHHYRSFQGFVCLMQISTRTEDFIIDTLALRSHIGPCLRDIFASPSICKVMHGADRDVLWLQRDFGIYMCNLFDSGQAARALDFPRFGLAFLLEHFCGVHADKRYQLADWRIRPLPSEMTRYAREDTHYLLYMYDLLRKKLISSGSNVSGVGPYIEVCKRSQEICMQLYEKELFDEESHLQLYESSQRLLQPLQLAVFAGLYAWRDSIARKEDESTGYVLPNHLLFHLAEEMPANMQKLLATIKGTHSLIGQHAAYVLDIIRQAKATGAKVPQHALSSQHEMQPEKIRKGASLCKERMDTSTESLFHDVCSSDDRLSNSEYPSLQKPSSPQDLMEDGKGKSLPDADVKSYESANEAPVLSLKLNEVASETGETMIGQSIVPFKIESDPAVVHRANTSVLFKRKPERDRPHLDSPAFSHDPCVPGAGTQQSPVVSGASKPTLATNSELRNKTEIEVSSVSNSLHEKQGYVDDVLRPQKIEGIPPLLWEDSKRDENLTTNSRSMLSACASYETGSCENSTMLIRETSTILKCRNNGEAVHSDLKADKAPISAVVESRNAHNEVKIPMMGRPSGRPSGHLGKMLGVFGGRSQHSNNAYEDKDEIEAKLKAEQIRASVALFFHPFAGPRKEHIDGETENEGGSSNVILGAKRSCEDIPLFAHTLESVNSQSEREAKVEEFISLESSERSVNEEVQLQLNSDNGTCLTDAFSLEEFDINHGESKKHRAWWPCVVEGLQMS</sequence>
<name>A0ACC2B4R3_DIPCM</name>
<proteinExistence type="predicted"/>
<evidence type="ECO:0000313" key="1">
    <source>
        <dbReference type="EMBL" id="KAJ7524751.1"/>
    </source>
</evidence>
<keyword evidence="2" id="KW-1185">Reference proteome</keyword>